<proteinExistence type="predicted"/>
<evidence type="ECO:0000313" key="2">
    <source>
        <dbReference type="Proteomes" id="UP001500506"/>
    </source>
</evidence>
<protein>
    <submittedName>
        <fullName evidence="1">Uncharacterized protein</fullName>
    </submittedName>
</protein>
<comment type="caution">
    <text evidence="1">The sequence shown here is derived from an EMBL/GenBank/DDBJ whole genome shotgun (WGS) entry which is preliminary data.</text>
</comment>
<organism evidence="1 2">
    <name type="scientific">Agromyces humatus</name>
    <dbReference type="NCBI Taxonomy" id="279573"/>
    <lineage>
        <taxon>Bacteria</taxon>
        <taxon>Bacillati</taxon>
        <taxon>Actinomycetota</taxon>
        <taxon>Actinomycetes</taxon>
        <taxon>Micrococcales</taxon>
        <taxon>Microbacteriaceae</taxon>
        <taxon>Agromyces</taxon>
    </lineage>
</organism>
<reference evidence="2" key="1">
    <citation type="journal article" date="2019" name="Int. J. Syst. Evol. Microbiol.">
        <title>The Global Catalogue of Microorganisms (GCM) 10K type strain sequencing project: providing services to taxonomists for standard genome sequencing and annotation.</title>
        <authorList>
            <consortium name="The Broad Institute Genomics Platform"/>
            <consortium name="The Broad Institute Genome Sequencing Center for Infectious Disease"/>
            <person name="Wu L."/>
            <person name="Ma J."/>
        </authorList>
    </citation>
    <scope>NUCLEOTIDE SEQUENCE [LARGE SCALE GENOMIC DNA]</scope>
    <source>
        <strain evidence="2">JCM 14319</strain>
    </source>
</reference>
<dbReference type="RefSeq" id="WP_232499288.1">
    <property type="nucleotide sequence ID" value="NZ_BAAANH010000007.1"/>
</dbReference>
<sequence>MPEFRPRWHPFLGTDERTPGVWTLADTNGRAYGVVRIVRVGAEVGYVAEFAGSIVGRYRTLRAALEATHQAFIQSHAPGFKGYPKFDYPAPRAED</sequence>
<dbReference type="EMBL" id="BAAANH010000007">
    <property type="protein sequence ID" value="GAA1768353.1"/>
    <property type="molecule type" value="Genomic_DNA"/>
</dbReference>
<accession>A0ABP4X611</accession>
<keyword evidence="2" id="KW-1185">Reference proteome</keyword>
<name>A0ABP4X611_9MICO</name>
<evidence type="ECO:0000313" key="1">
    <source>
        <dbReference type="EMBL" id="GAA1768353.1"/>
    </source>
</evidence>
<gene>
    <name evidence="1" type="ORF">GCM10009747_31490</name>
</gene>
<dbReference type="Proteomes" id="UP001500506">
    <property type="component" value="Unassembled WGS sequence"/>
</dbReference>